<organism evidence="26 27">
    <name type="scientific">Limulus polyphemus</name>
    <name type="common">Atlantic horseshoe crab</name>
    <dbReference type="NCBI Taxonomy" id="6850"/>
    <lineage>
        <taxon>Eukaryota</taxon>
        <taxon>Metazoa</taxon>
        <taxon>Ecdysozoa</taxon>
        <taxon>Arthropoda</taxon>
        <taxon>Chelicerata</taxon>
        <taxon>Merostomata</taxon>
        <taxon>Xiphosura</taxon>
        <taxon>Limulidae</taxon>
        <taxon>Limulus</taxon>
    </lineage>
</organism>
<comment type="catalytic activity">
    <reaction evidence="8">
        <text>L-lysyl-L-alanine(out) = L-lysyl-L-alanine(in)</text>
        <dbReference type="Rhea" id="RHEA:79399"/>
        <dbReference type="ChEBI" id="CHEBI:229954"/>
    </reaction>
</comment>
<evidence type="ECO:0000313" key="27">
    <source>
        <dbReference type="RefSeq" id="XP_022246324.1"/>
    </source>
</evidence>
<dbReference type="InterPro" id="IPR011701">
    <property type="entry name" value="MFS"/>
</dbReference>
<feature type="transmembrane region" description="Helical" evidence="25">
    <location>
        <begin position="122"/>
        <end position="142"/>
    </location>
</feature>
<evidence type="ECO:0000313" key="26">
    <source>
        <dbReference type="Proteomes" id="UP000694941"/>
    </source>
</evidence>
<dbReference type="RefSeq" id="XP_022246324.1">
    <property type="nucleotide sequence ID" value="XM_022390616.1"/>
</dbReference>
<dbReference type="Pfam" id="PF07690">
    <property type="entry name" value="MFS_1"/>
    <property type="match status" value="1"/>
</dbReference>
<evidence type="ECO:0000256" key="13">
    <source>
        <dbReference type="ARBA" id="ARBA00044893"/>
    </source>
</evidence>
<dbReference type="PANTHER" id="PTHR23512">
    <property type="entry name" value="MAJOR FACILITATOR SUPERFAMILY DOMAIN-CONTAINING PROTEIN 1"/>
    <property type="match status" value="1"/>
</dbReference>
<comment type="catalytic activity">
    <reaction evidence="19">
        <text>L-alanyl-L-lysine(out) = L-alanyl-L-lysine(in)</text>
        <dbReference type="Rhea" id="RHEA:79415"/>
        <dbReference type="ChEBI" id="CHEBI:192470"/>
    </reaction>
</comment>
<comment type="catalytic activity">
    <reaction evidence="10">
        <text>L-alpha-aminoacyl-L-arginine(out) = L-alpha-aminoacyl-L-arginine(in)</text>
        <dbReference type="Rhea" id="RHEA:79367"/>
        <dbReference type="ChEBI" id="CHEBI:229968"/>
    </reaction>
</comment>
<accession>A0ABM1SRR8</accession>
<keyword evidence="5 25" id="KW-1133">Transmembrane helix</keyword>
<comment type="subunit">
    <text evidence="24">Homodimer. Interacts with lysosomal protein GLMP (via lumenal domain); the interaction starts while both proteins are still in the endoplasmic reticulum and is required for stabilization of MFSD1 in lysosomes but has no direct effect on its targeting to lysosomes or transporter activity.</text>
</comment>
<comment type="catalytic activity">
    <reaction evidence="15">
        <text>L-arginyl-L-alpha-amino acid(out) = L-arginyl-L-alpha-amino acid(in)</text>
        <dbReference type="Rhea" id="RHEA:79371"/>
        <dbReference type="ChEBI" id="CHEBI:84315"/>
    </reaction>
</comment>
<gene>
    <name evidence="27" type="primary">LOC106463180</name>
</gene>
<evidence type="ECO:0000256" key="14">
    <source>
        <dbReference type="ARBA" id="ARBA00044898"/>
    </source>
</evidence>
<comment type="function">
    <text evidence="23">Lysosomal dipeptide uniporter that selectively exports lysine, arginine or histidine-containing dipeptides with a net positive charge from the lysosome lumen into the cytosol. Could play a role in a specific type of protein O-glycosylation indirectly regulating macrophages migration and tissue invasion. Also essential for liver homeostasis.</text>
</comment>
<feature type="transmembrane region" description="Helical" evidence="25">
    <location>
        <begin position="58"/>
        <end position="84"/>
    </location>
</feature>
<feature type="transmembrane region" description="Helical" evidence="25">
    <location>
        <begin position="149"/>
        <end position="173"/>
    </location>
</feature>
<evidence type="ECO:0000256" key="21">
    <source>
        <dbReference type="ARBA" id="ARBA00044985"/>
    </source>
</evidence>
<comment type="catalytic activity">
    <reaction evidence="9">
        <text>L-histidyl-glycine(out) = L-histidyl-glycine(in)</text>
        <dbReference type="Rhea" id="RHEA:79395"/>
        <dbReference type="ChEBI" id="CHEBI:229957"/>
    </reaction>
</comment>
<evidence type="ECO:0000256" key="15">
    <source>
        <dbReference type="ARBA" id="ARBA00044899"/>
    </source>
</evidence>
<keyword evidence="3" id="KW-0813">Transport</keyword>
<comment type="catalytic activity">
    <reaction evidence="18">
        <text>L-histidyl-L-alpha-amino acid(out) = L-histidyl-L-alpha-amino acid(in)</text>
        <dbReference type="Rhea" id="RHEA:79379"/>
        <dbReference type="ChEBI" id="CHEBI:229964"/>
    </reaction>
</comment>
<evidence type="ECO:0000256" key="12">
    <source>
        <dbReference type="ARBA" id="ARBA00044891"/>
    </source>
</evidence>
<evidence type="ECO:0000256" key="5">
    <source>
        <dbReference type="ARBA" id="ARBA00022989"/>
    </source>
</evidence>
<dbReference type="Proteomes" id="UP000694941">
    <property type="component" value="Unplaced"/>
</dbReference>
<dbReference type="InterPro" id="IPR052187">
    <property type="entry name" value="MFSD1"/>
</dbReference>
<feature type="transmembrane region" description="Helical" evidence="25">
    <location>
        <begin position="210"/>
        <end position="233"/>
    </location>
</feature>
<evidence type="ECO:0000256" key="8">
    <source>
        <dbReference type="ARBA" id="ARBA00044876"/>
    </source>
</evidence>
<keyword evidence="4 25" id="KW-0812">Transmembrane</keyword>
<evidence type="ECO:0000256" key="2">
    <source>
        <dbReference type="ARBA" id="ARBA00008335"/>
    </source>
</evidence>
<evidence type="ECO:0000256" key="3">
    <source>
        <dbReference type="ARBA" id="ARBA00022448"/>
    </source>
</evidence>
<evidence type="ECO:0000256" key="10">
    <source>
        <dbReference type="ARBA" id="ARBA00044881"/>
    </source>
</evidence>
<comment type="similarity">
    <text evidence="2">Belongs to the major facilitator superfamily.</text>
</comment>
<comment type="catalytic activity">
    <reaction evidence="14">
        <text>L-aspartyl-L-lysine(out) = L-aspartyl-L-lysine(in)</text>
        <dbReference type="Rhea" id="RHEA:79411"/>
        <dbReference type="ChEBI" id="CHEBI:229953"/>
    </reaction>
</comment>
<comment type="subcellular location">
    <subcellularLocation>
        <location evidence="1">Lysosome membrane</location>
        <topology evidence="1">Multi-pass membrane protein</topology>
    </subcellularLocation>
</comment>
<comment type="catalytic activity">
    <reaction evidence="17">
        <text>L-arginyl-glycine(out) = L-arginyl-glycine(in)</text>
        <dbReference type="Rhea" id="RHEA:79391"/>
        <dbReference type="ChEBI" id="CHEBI:229955"/>
    </reaction>
</comment>
<evidence type="ECO:0000256" key="18">
    <source>
        <dbReference type="ARBA" id="ARBA00044912"/>
    </source>
</evidence>
<evidence type="ECO:0000256" key="19">
    <source>
        <dbReference type="ARBA" id="ARBA00044919"/>
    </source>
</evidence>
<evidence type="ECO:0000256" key="23">
    <source>
        <dbReference type="ARBA" id="ARBA00045709"/>
    </source>
</evidence>
<evidence type="ECO:0000256" key="22">
    <source>
        <dbReference type="ARBA" id="ARBA00045018"/>
    </source>
</evidence>
<evidence type="ECO:0000256" key="16">
    <source>
        <dbReference type="ARBA" id="ARBA00044900"/>
    </source>
</evidence>
<evidence type="ECO:0000256" key="20">
    <source>
        <dbReference type="ARBA" id="ARBA00044924"/>
    </source>
</evidence>
<evidence type="ECO:0000256" key="11">
    <source>
        <dbReference type="ARBA" id="ARBA00044884"/>
    </source>
</evidence>
<dbReference type="SUPFAM" id="SSF103473">
    <property type="entry name" value="MFS general substrate transporter"/>
    <property type="match status" value="1"/>
</dbReference>
<dbReference type="GeneID" id="106463180"/>
<proteinExistence type="inferred from homology"/>
<evidence type="ECO:0000256" key="1">
    <source>
        <dbReference type="ARBA" id="ARBA00004155"/>
    </source>
</evidence>
<evidence type="ECO:0000256" key="17">
    <source>
        <dbReference type="ARBA" id="ARBA00044903"/>
    </source>
</evidence>
<dbReference type="Gene3D" id="1.20.1250.20">
    <property type="entry name" value="MFS general substrate transporter like domains"/>
    <property type="match status" value="1"/>
</dbReference>
<keyword evidence="6 25" id="KW-0472">Membrane</keyword>
<comment type="catalytic activity">
    <reaction evidence="11">
        <text>L-alpha-aminoacyl-L-histidine(out) = L-alpha-aminoacyl-L-histidine(in)</text>
        <dbReference type="Rhea" id="RHEA:79375"/>
        <dbReference type="ChEBI" id="CHEBI:229967"/>
    </reaction>
</comment>
<comment type="catalytic activity">
    <reaction evidence="12">
        <text>L-lysyl-L-alpha-amino acid(out) = L-lysyl-L-alpha-amino acid(in)</text>
        <dbReference type="Rhea" id="RHEA:79387"/>
        <dbReference type="ChEBI" id="CHEBI:229965"/>
    </reaction>
</comment>
<feature type="transmembrane region" description="Helical" evidence="25">
    <location>
        <begin position="179"/>
        <end position="203"/>
    </location>
</feature>
<evidence type="ECO:0000256" key="7">
    <source>
        <dbReference type="ARBA" id="ARBA00023228"/>
    </source>
</evidence>
<dbReference type="PANTHER" id="PTHR23512:SF3">
    <property type="entry name" value="MAJOR FACILITATOR SUPERFAMILY DOMAIN-CONTAINING PROTEIN 1"/>
    <property type="match status" value="1"/>
</dbReference>
<name>A0ABM1SRR8_LIMPO</name>
<evidence type="ECO:0000256" key="24">
    <source>
        <dbReference type="ARBA" id="ARBA00046376"/>
    </source>
</evidence>
<keyword evidence="26" id="KW-1185">Reference proteome</keyword>
<sequence>MALLLRNFLASASCILSQISAFILGFFDWRAEKILNRAAGKTGEVVVLKDVLQFPASFWLISLICVTYYVAIFPFIGLGSVFFMRKFEFSPTMANNINGIVYIVSAGASPVLGLLIDKTGRHLTWVFVSVILTLGMHALLAFSFLNPWIAMVIMGFAYSMLASGLWPMVALIIPEHQLGTAYGIMQSVQNLGLGVITILAGLIVDKKGYLVLETFFLGWLCCSLLSVVVLYIINSKNNGDLDLSVSKRIEREQHRNFQKVMTAPLLQ</sequence>
<comment type="catalytic activity">
    <reaction evidence="13">
        <text>L-alpha-aminoacyl-L-lysine(out) = L-alpha-aminoacyl-L-lysine(in)</text>
        <dbReference type="Rhea" id="RHEA:79383"/>
        <dbReference type="ChEBI" id="CHEBI:229966"/>
    </reaction>
</comment>
<comment type="catalytic activity">
    <reaction evidence="16">
        <text>L-lysyl-L-lysine(out) = L-lysyl-L-lysine(in)</text>
        <dbReference type="Rhea" id="RHEA:79403"/>
        <dbReference type="ChEBI" id="CHEBI:229956"/>
    </reaction>
</comment>
<protein>
    <recommendedName>
        <fullName evidence="21">Lysosomal dipeptide transporter MFSD1</fullName>
    </recommendedName>
    <alternativeName>
        <fullName evidence="22">Major facilitator superfamily domain-containing protein 1</fullName>
    </alternativeName>
</protein>
<feature type="transmembrane region" description="Helical" evidence="25">
    <location>
        <begin position="96"/>
        <end position="116"/>
    </location>
</feature>
<keyword evidence="7" id="KW-0458">Lysosome</keyword>
<evidence type="ECO:0000256" key="4">
    <source>
        <dbReference type="ARBA" id="ARBA00022692"/>
    </source>
</evidence>
<dbReference type="InterPro" id="IPR036259">
    <property type="entry name" value="MFS_trans_sf"/>
</dbReference>
<comment type="catalytic activity">
    <reaction evidence="20">
        <text>L-lysyl-glycine(out) = L-lysyl-glycine(in)</text>
        <dbReference type="Rhea" id="RHEA:79407"/>
        <dbReference type="ChEBI" id="CHEBI:191202"/>
    </reaction>
</comment>
<evidence type="ECO:0000256" key="25">
    <source>
        <dbReference type="SAM" id="Phobius"/>
    </source>
</evidence>
<evidence type="ECO:0000256" key="9">
    <source>
        <dbReference type="ARBA" id="ARBA00044878"/>
    </source>
</evidence>
<evidence type="ECO:0000256" key="6">
    <source>
        <dbReference type="ARBA" id="ARBA00023136"/>
    </source>
</evidence>
<reference evidence="27" key="1">
    <citation type="submission" date="2025-08" db="UniProtKB">
        <authorList>
            <consortium name="RefSeq"/>
        </authorList>
    </citation>
    <scope>IDENTIFICATION</scope>
    <source>
        <tissue evidence="27">Muscle</tissue>
    </source>
</reference>